<dbReference type="Proteomes" id="UP000272942">
    <property type="component" value="Unassembled WGS sequence"/>
</dbReference>
<reference evidence="1 2" key="2">
    <citation type="submission" date="2018-11" db="EMBL/GenBank/DDBJ databases">
        <authorList>
            <consortium name="Pathogen Informatics"/>
        </authorList>
    </citation>
    <scope>NUCLEOTIDE SEQUENCE [LARGE SCALE GENOMIC DNA]</scope>
    <source>
        <strain evidence="1 2">Egypt</strain>
    </source>
</reference>
<accession>A0A183B707</accession>
<evidence type="ECO:0000313" key="1">
    <source>
        <dbReference type="EMBL" id="VDP92267.1"/>
    </source>
</evidence>
<organism evidence="3">
    <name type="scientific">Echinostoma caproni</name>
    <dbReference type="NCBI Taxonomy" id="27848"/>
    <lineage>
        <taxon>Eukaryota</taxon>
        <taxon>Metazoa</taxon>
        <taxon>Spiralia</taxon>
        <taxon>Lophotrochozoa</taxon>
        <taxon>Platyhelminthes</taxon>
        <taxon>Trematoda</taxon>
        <taxon>Digenea</taxon>
        <taxon>Plagiorchiida</taxon>
        <taxon>Echinostomata</taxon>
        <taxon>Echinostomatoidea</taxon>
        <taxon>Echinostomatidae</taxon>
        <taxon>Echinostoma</taxon>
    </lineage>
</organism>
<keyword evidence="2" id="KW-1185">Reference proteome</keyword>
<proteinExistence type="predicted"/>
<dbReference type="WBParaSite" id="ECPE_0001503201-mRNA-1">
    <property type="protein sequence ID" value="ECPE_0001503201-mRNA-1"/>
    <property type="gene ID" value="ECPE_0001503201"/>
</dbReference>
<reference evidence="3" key="1">
    <citation type="submission" date="2016-06" db="UniProtKB">
        <authorList>
            <consortium name="WormBaseParasite"/>
        </authorList>
    </citation>
    <scope>IDENTIFICATION</scope>
</reference>
<sequence>MEALWPKALEDGDARKFLEEFEEVAKLAGIRSNRVRAVLYAARKGPEKIERAVAKDALIAGFVTPVDLHRALRSSELAWIPCRLPWLCALC</sequence>
<gene>
    <name evidence="1" type="ORF">ECPE_LOCUS14995</name>
</gene>
<evidence type="ECO:0000313" key="2">
    <source>
        <dbReference type="Proteomes" id="UP000272942"/>
    </source>
</evidence>
<dbReference type="EMBL" id="UZAN01059170">
    <property type="protein sequence ID" value="VDP92267.1"/>
    <property type="molecule type" value="Genomic_DNA"/>
</dbReference>
<protein>
    <submittedName>
        <fullName evidence="3">Reverse transcriptase domain-containing protein</fullName>
    </submittedName>
</protein>
<evidence type="ECO:0000313" key="3">
    <source>
        <dbReference type="WBParaSite" id="ECPE_0001503201-mRNA-1"/>
    </source>
</evidence>
<dbReference type="OrthoDB" id="6247559at2759"/>
<name>A0A183B707_9TREM</name>
<dbReference type="AlphaFoldDB" id="A0A183B707"/>